<gene>
    <name evidence="1" type="ORF">FDV58_17630</name>
</gene>
<dbReference type="EMBL" id="SZZP01000010">
    <property type="protein sequence ID" value="TKV80075.1"/>
    <property type="molecule type" value="Genomic_DNA"/>
</dbReference>
<dbReference type="GO" id="GO:0003723">
    <property type="term" value="F:RNA binding"/>
    <property type="evidence" value="ECO:0007669"/>
    <property type="project" value="InterPro"/>
</dbReference>
<evidence type="ECO:0000313" key="2">
    <source>
        <dbReference type="Proteomes" id="UP000305095"/>
    </source>
</evidence>
<sequence>MAMNVIARKALKAFWERYPQAETPLGTWYEIVSKGDWSGPADLKKAFGNNVDFVGDNRAIFDIGGNKYRLVVHFSYTFKTALIKFVGTHEEYNGINAETV</sequence>
<dbReference type="AlphaFoldDB" id="A0A4V6CXE2"/>
<evidence type="ECO:0000313" key="1">
    <source>
        <dbReference type="EMBL" id="TKV80075.1"/>
    </source>
</evidence>
<comment type="caution">
    <text evidence="1">The sequence shown here is derived from an EMBL/GenBank/DDBJ whole genome shotgun (WGS) entry which is preliminary data.</text>
</comment>
<dbReference type="InterPro" id="IPR018669">
    <property type="entry name" value="Toxin_HigB"/>
</dbReference>
<dbReference type="Pfam" id="PF09907">
    <property type="entry name" value="HigB_toxin"/>
    <property type="match status" value="1"/>
</dbReference>
<protein>
    <submittedName>
        <fullName evidence="1">Type II toxin-antitoxin system HigB family toxin</fullName>
    </submittedName>
</protein>
<dbReference type="GO" id="GO:0110001">
    <property type="term" value="C:toxin-antitoxin complex"/>
    <property type="evidence" value="ECO:0007669"/>
    <property type="project" value="InterPro"/>
</dbReference>
<dbReference type="GO" id="GO:0004519">
    <property type="term" value="F:endonuclease activity"/>
    <property type="evidence" value="ECO:0007669"/>
    <property type="project" value="InterPro"/>
</dbReference>
<dbReference type="Proteomes" id="UP000305095">
    <property type="component" value="Unassembled WGS sequence"/>
</dbReference>
<reference evidence="1 2" key="1">
    <citation type="submission" date="2019-05" db="EMBL/GenBank/DDBJ databases">
        <title>Draft Genome of Bradyrhizobium elkanii strain SEMIA 938, Used in Commercial Inoculants for Lupinus spp. in Brazil.</title>
        <authorList>
            <person name="Hungria M."/>
            <person name="Delamuta J.R.M."/>
            <person name="Ribeiro R.A."/>
            <person name="Nogueira M.A."/>
        </authorList>
    </citation>
    <scope>NUCLEOTIDE SEQUENCE [LARGE SCALE GENOMIC DNA]</scope>
    <source>
        <strain evidence="1 2">Semia 938</strain>
    </source>
</reference>
<name>A0A4V6CXE2_BRAEL</name>
<proteinExistence type="predicted"/>
<organism evidence="1 2">
    <name type="scientific">Bradyrhizobium elkanii</name>
    <dbReference type="NCBI Taxonomy" id="29448"/>
    <lineage>
        <taxon>Bacteria</taxon>
        <taxon>Pseudomonadati</taxon>
        <taxon>Pseudomonadota</taxon>
        <taxon>Alphaproteobacteria</taxon>
        <taxon>Hyphomicrobiales</taxon>
        <taxon>Nitrobacteraceae</taxon>
        <taxon>Bradyrhizobium</taxon>
    </lineage>
</organism>
<accession>A0A4V6CXE2</accession>